<dbReference type="Pfam" id="PF25198">
    <property type="entry name" value="Spore_GerAC_N"/>
    <property type="match status" value="1"/>
</dbReference>
<proteinExistence type="inferred from homology"/>
<accession>A0ABY8IYQ4</accession>
<dbReference type="NCBIfam" id="TIGR02887">
    <property type="entry name" value="spore_ger_x_C"/>
    <property type="match status" value="1"/>
</dbReference>
<evidence type="ECO:0000256" key="9">
    <source>
        <dbReference type="SAM" id="SignalP"/>
    </source>
</evidence>
<sequence>MRKNKPFKWTRLFQALVLLVMVLSLSGCWDADEINNLSTINLIGIDETDSGQVEVTAVIVKPHTLFSETAVAGNEQNKFLIETTTGKSILEALGNLSSTISEKVYFGHVNAIVFGERAARERMVSSLDFFKRQTGFRPSTKLLVTRGTASQLVKTMPQFNVTLGMELDDLVLSNRYATTAMVKDISQFMKALSSNTTDPITGVISAAEKQGIEIGKNEKETKKQSDTEKSEATANTIEKNQKDIPKVLSLKGTAAFKGGQLQGFLDERETRGLLWVKGELQDEIVVLSCGENNNETVTLNITNSKSKFTPELSGGTTKIGVDIQVEADIGQLTCPDFNVNTDQIDRLNQHLERVVVQDVTSVLSKAKNHWQTDIFGFGQSFYRNYPNKWEQIAPLWRNGLLKNTEVDLKVSANISRYGLLKDPIRANEGE</sequence>
<evidence type="ECO:0000256" key="1">
    <source>
        <dbReference type="ARBA" id="ARBA00004635"/>
    </source>
</evidence>
<dbReference type="Pfam" id="PF05504">
    <property type="entry name" value="Spore_GerAC"/>
    <property type="match status" value="1"/>
</dbReference>
<keyword evidence="4 9" id="KW-0732">Signal</keyword>
<dbReference type="Proteomes" id="UP001221597">
    <property type="component" value="Chromosome"/>
</dbReference>
<feature type="domain" description="Spore germination GerAC-like C-terminal" evidence="10">
    <location>
        <begin position="251"/>
        <end position="418"/>
    </location>
</feature>
<evidence type="ECO:0000256" key="8">
    <source>
        <dbReference type="SAM" id="MobiDB-lite"/>
    </source>
</evidence>
<evidence type="ECO:0000256" key="3">
    <source>
        <dbReference type="ARBA" id="ARBA00022544"/>
    </source>
</evidence>
<keyword evidence="5" id="KW-0472">Membrane</keyword>
<evidence type="ECO:0000256" key="6">
    <source>
        <dbReference type="ARBA" id="ARBA00023139"/>
    </source>
</evidence>
<evidence type="ECO:0000259" key="10">
    <source>
        <dbReference type="Pfam" id="PF05504"/>
    </source>
</evidence>
<dbReference type="Gene3D" id="3.30.300.210">
    <property type="entry name" value="Nutrient germinant receptor protein C, domain 3"/>
    <property type="match status" value="1"/>
</dbReference>
<feature type="region of interest" description="Disordered" evidence="8">
    <location>
        <begin position="214"/>
        <end position="238"/>
    </location>
</feature>
<dbReference type="InterPro" id="IPR038501">
    <property type="entry name" value="Spore_GerAC_C_sf"/>
</dbReference>
<keyword evidence="13" id="KW-1185">Reference proteome</keyword>
<dbReference type="RefSeq" id="WP_283077295.1">
    <property type="nucleotide sequence ID" value="NZ_CP121671.1"/>
</dbReference>
<feature type="domain" description="Spore germination protein N-terminal" evidence="11">
    <location>
        <begin position="30"/>
        <end position="205"/>
    </location>
</feature>
<evidence type="ECO:0000313" key="13">
    <source>
        <dbReference type="Proteomes" id="UP001221597"/>
    </source>
</evidence>
<comment type="subcellular location">
    <subcellularLocation>
        <location evidence="1">Membrane</location>
        <topology evidence="1">Lipid-anchor</topology>
    </subcellularLocation>
</comment>
<keyword evidence="6" id="KW-0564">Palmitate</keyword>
<dbReference type="PANTHER" id="PTHR35789:SF1">
    <property type="entry name" value="SPORE GERMINATION PROTEIN B3"/>
    <property type="match status" value="1"/>
</dbReference>
<evidence type="ECO:0000256" key="4">
    <source>
        <dbReference type="ARBA" id="ARBA00022729"/>
    </source>
</evidence>
<protein>
    <submittedName>
        <fullName evidence="12">Ger(X)C family spore germination protein</fullName>
    </submittedName>
</protein>
<keyword evidence="3" id="KW-0309">Germination</keyword>
<comment type="similarity">
    <text evidence="2">Belongs to the GerABKC lipoprotein family.</text>
</comment>
<organism evidence="12 13">
    <name type="scientific">Halobacillus naozhouensis</name>
    <dbReference type="NCBI Taxonomy" id="554880"/>
    <lineage>
        <taxon>Bacteria</taxon>
        <taxon>Bacillati</taxon>
        <taxon>Bacillota</taxon>
        <taxon>Bacilli</taxon>
        <taxon>Bacillales</taxon>
        <taxon>Bacillaceae</taxon>
        <taxon>Halobacillus</taxon>
    </lineage>
</organism>
<evidence type="ECO:0000256" key="2">
    <source>
        <dbReference type="ARBA" id="ARBA00007886"/>
    </source>
</evidence>
<dbReference type="InterPro" id="IPR046953">
    <property type="entry name" value="Spore_GerAC-like_C"/>
</dbReference>
<dbReference type="InterPro" id="IPR057336">
    <property type="entry name" value="GerAC_N"/>
</dbReference>
<reference evidence="12 13" key="1">
    <citation type="submission" date="2023-04" db="EMBL/GenBank/DDBJ databases">
        <title>Genome sequence of Halobacillus naozhouensis KACC 21980.</title>
        <authorList>
            <person name="Kim S."/>
            <person name="Heo J."/>
            <person name="Kwon S.-W."/>
        </authorList>
    </citation>
    <scope>NUCLEOTIDE SEQUENCE [LARGE SCALE GENOMIC DNA]</scope>
    <source>
        <strain evidence="12 13">KCTC 13234</strain>
    </source>
</reference>
<gene>
    <name evidence="12" type="ORF">P9989_02735</name>
</gene>
<evidence type="ECO:0000256" key="5">
    <source>
        <dbReference type="ARBA" id="ARBA00023136"/>
    </source>
</evidence>
<keyword evidence="7" id="KW-0449">Lipoprotein</keyword>
<name>A0ABY8IYQ4_9BACI</name>
<dbReference type="PANTHER" id="PTHR35789">
    <property type="entry name" value="SPORE GERMINATION PROTEIN B3"/>
    <property type="match status" value="1"/>
</dbReference>
<feature type="signal peptide" evidence="9">
    <location>
        <begin position="1"/>
        <end position="31"/>
    </location>
</feature>
<evidence type="ECO:0000259" key="11">
    <source>
        <dbReference type="Pfam" id="PF25198"/>
    </source>
</evidence>
<evidence type="ECO:0000256" key="7">
    <source>
        <dbReference type="ARBA" id="ARBA00023288"/>
    </source>
</evidence>
<dbReference type="EMBL" id="CP121671">
    <property type="protein sequence ID" value="WFT75330.1"/>
    <property type="molecule type" value="Genomic_DNA"/>
</dbReference>
<evidence type="ECO:0000313" key="12">
    <source>
        <dbReference type="EMBL" id="WFT75330.1"/>
    </source>
</evidence>
<feature type="compositionally biased region" description="Basic and acidic residues" evidence="8">
    <location>
        <begin position="215"/>
        <end position="231"/>
    </location>
</feature>
<dbReference type="PROSITE" id="PS51257">
    <property type="entry name" value="PROKAR_LIPOPROTEIN"/>
    <property type="match status" value="1"/>
</dbReference>
<feature type="chain" id="PRO_5046055295" evidence="9">
    <location>
        <begin position="32"/>
        <end position="430"/>
    </location>
</feature>
<dbReference type="InterPro" id="IPR008844">
    <property type="entry name" value="Spore_GerAC-like"/>
</dbReference>